<dbReference type="RefSeq" id="XP_033381471.1">
    <property type="nucleotide sequence ID" value="XM_033532172.1"/>
</dbReference>
<dbReference type="Pfam" id="PF00319">
    <property type="entry name" value="SRF-TF"/>
    <property type="match status" value="1"/>
</dbReference>
<keyword evidence="3" id="KW-0238">DNA-binding</keyword>
<protein>
    <recommendedName>
        <fullName evidence="8">MADS-box domain-containing protein</fullName>
    </recommendedName>
</protein>
<dbReference type="InterPro" id="IPR050142">
    <property type="entry name" value="MADS-box/MEF2_TF"/>
</dbReference>
<evidence type="ECO:0000256" key="3">
    <source>
        <dbReference type="ARBA" id="ARBA00023125"/>
    </source>
</evidence>
<comment type="similarity">
    <text evidence="6">Belongs to the MEF2 family.</text>
</comment>
<feature type="compositionally biased region" description="Low complexity" evidence="7">
    <location>
        <begin position="580"/>
        <end position="590"/>
    </location>
</feature>
<dbReference type="CDD" id="cd00265">
    <property type="entry name" value="MADS_MEF2_like"/>
    <property type="match status" value="1"/>
</dbReference>
<organism evidence="9 10">
    <name type="scientific">Aaosphaeria arxii CBS 175.79</name>
    <dbReference type="NCBI Taxonomy" id="1450172"/>
    <lineage>
        <taxon>Eukaryota</taxon>
        <taxon>Fungi</taxon>
        <taxon>Dikarya</taxon>
        <taxon>Ascomycota</taxon>
        <taxon>Pezizomycotina</taxon>
        <taxon>Dothideomycetes</taxon>
        <taxon>Pleosporomycetidae</taxon>
        <taxon>Pleosporales</taxon>
        <taxon>Pleosporales incertae sedis</taxon>
        <taxon>Aaosphaeria</taxon>
    </lineage>
</organism>
<evidence type="ECO:0000256" key="5">
    <source>
        <dbReference type="ARBA" id="ARBA00023242"/>
    </source>
</evidence>
<evidence type="ECO:0000256" key="7">
    <source>
        <dbReference type="SAM" id="MobiDB-lite"/>
    </source>
</evidence>
<feature type="domain" description="MADS-box" evidence="8">
    <location>
        <begin position="1"/>
        <end position="61"/>
    </location>
</feature>
<keyword evidence="10" id="KW-1185">Reference proteome</keyword>
<dbReference type="PROSITE" id="PS00350">
    <property type="entry name" value="MADS_BOX_1"/>
    <property type="match status" value="1"/>
</dbReference>
<dbReference type="PRINTS" id="PR01217">
    <property type="entry name" value="PRICHEXTENSN"/>
</dbReference>
<feature type="region of interest" description="Disordered" evidence="7">
    <location>
        <begin position="538"/>
        <end position="590"/>
    </location>
</feature>
<dbReference type="SUPFAM" id="SSF55455">
    <property type="entry name" value="SRF-like"/>
    <property type="match status" value="1"/>
</dbReference>
<dbReference type="InterPro" id="IPR033896">
    <property type="entry name" value="MEF2-like_N"/>
</dbReference>
<dbReference type="GO" id="GO:0000977">
    <property type="term" value="F:RNA polymerase II transcription regulatory region sequence-specific DNA binding"/>
    <property type="evidence" value="ECO:0007669"/>
    <property type="project" value="InterPro"/>
</dbReference>
<feature type="region of interest" description="Disordered" evidence="7">
    <location>
        <begin position="76"/>
        <end position="510"/>
    </location>
</feature>
<dbReference type="EMBL" id="ML978071">
    <property type="protein sequence ID" value="KAF2013132.1"/>
    <property type="molecule type" value="Genomic_DNA"/>
</dbReference>
<feature type="compositionally biased region" description="Pro residues" evidence="7">
    <location>
        <begin position="283"/>
        <end position="299"/>
    </location>
</feature>
<evidence type="ECO:0000313" key="10">
    <source>
        <dbReference type="Proteomes" id="UP000799778"/>
    </source>
</evidence>
<feature type="compositionally biased region" description="Low complexity" evidence="7">
    <location>
        <begin position="266"/>
        <end position="282"/>
    </location>
</feature>
<dbReference type="AlphaFoldDB" id="A0A6A5XJ24"/>
<proteinExistence type="inferred from homology"/>
<dbReference type="SMART" id="SM00432">
    <property type="entry name" value="MADS"/>
    <property type="match status" value="1"/>
</dbReference>
<reference evidence="9" key="1">
    <citation type="journal article" date="2020" name="Stud. Mycol.">
        <title>101 Dothideomycetes genomes: a test case for predicting lifestyles and emergence of pathogens.</title>
        <authorList>
            <person name="Haridas S."/>
            <person name="Albert R."/>
            <person name="Binder M."/>
            <person name="Bloem J."/>
            <person name="Labutti K."/>
            <person name="Salamov A."/>
            <person name="Andreopoulos B."/>
            <person name="Baker S."/>
            <person name="Barry K."/>
            <person name="Bills G."/>
            <person name="Bluhm B."/>
            <person name="Cannon C."/>
            <person name="Castanera R."/>
            <person name="Culley D."/>
            <person name="Daum C."/>
            <person name="Ezra D."/>
            <person name="Gonzalez J."/>
            <person name="Henrissat B."/>
            <person name="Kuo A."/>
            <person name="Liang C."/>
            <person name="Lipzen A."/>
            <person name="Lutzoni F."/>
            <person name="Magnuson J."/>
            <person name="Mondo S."/>
            <person name="Nolan M."/>
            <person name="Ohm R."/>
            <person name="Pangilinan J."/>
            <person name="Park H.-J."/>
            <person name="Ramirez L."/>
            <person name="Alfaro M."/>
            <person name="Sun H."/>
            <person name="Tritt A."/>
            <person name="Yoshinaga Y."/>
            <person name="Zwiers L.-H."/>
            <person name="Turgeon B."/>
            <person name="Goodwin S."/>
            <person name="Spatafora J."/>
            <person name="Crous P."/>
            <person name="Grigoriev I."/>
        </authorList>
    </citation>
    <scope>NUCLEOTIDE SEQUENCE</scope>
    <source>
        <strain evidence="9">CBS 175.79</strain>
    </source>
</reference>
<dbReference type="GO" id="GO:0033554">
    <property type="term" value="P:cellular response to stress"/>
    <property type="evidence" value="ECO:0007669"/>
    <property type="project" value="UniProtKB-ARBA"/>
</dbReference>
<evidence type="ECO:0000256" key="2">
    <source>
        <dbReference type="ARBA" id="ARBA00023015"/>
    </source>
</evidence>
<keyword evidence="5" id="KW-0539">Nucleus</keyword>
<name>A0A6A5XJ24_9PLEO</name>
<dbReference type="InterPro" id="IPR002100">
    <property type="entry name" value="TF_MADSbox"/>
</dbReference>
<feature type="compositionally biased region" description="Polar residues" evidence="7">
    <location>
        <begin position="439"/>
        <end position="461"/>
    </location>
</feature>
<gene>
    <name evidence="9" type="ORF">BU24DRAFT_463953</name>
</gene>
<dbReference type="PANTHER" id="PTHR48019">
    <property type="entry name" value="SERUM RESPONSE FACTOR HOMOLOG"/>
    <property type="match status" value="1"/>
</dbReference>
<keyword evidence="4" id="KW-0804">Transcription</keyword>
<evidence type="ECO:0000259" key="8">
    <source>
        <dbReference type="PROSITE" id="PS50066"/>
    </source>
</evidence>
<dbReference type="PROSITE" id="PS50066">
    <property type="entry name" value="MADS_BOX_2"/>
    <property type="match status" value="1"/>
</dbReference>
<feature type="compositionally biased region" description="Pro residues" evidence="7">
    <location>
        <begin position="216"/>
        <end position="233"/>
    </location>
</feature>
<dbReference type="GO" id="GO:0008301">
    <property type="term" value="F:DNA binding, bending"/>
    <property type="evidence" value="ECO:0007669"/>
    <property type="project" value="UniProtKB-ARBA"/>
</dbReference>
<dbReference type="GO" id="GO:0046983">
    <property type="term" value="F:protein dimerization activity"/>
    <property type="evidence" value="ECO:0007669"/>
    <property type="project" value="InterPro"/>
</dbReference>
<dbReference type="PRINTS" id="PR00404">
    <property type="entry name" value="MADSDOMAIN"/>
</dbReference>
<feature type="compositionally biased region" description="Pro residues" evidence="7">
    <location>
        <begin position="487"/>
        <end position="498"/>
    </location>
</feature>
<feature type="compositionally biased region" description="Basic and acidic residues" evidence="7">
    <location>
        <begin position="76"/>
        <end position="90"/>
    </location>
</feature>
<dbReference type="Proteomes" id="UP000799778">
    <property type="component" value="Unassembled WGS sequence"/>
</dbReference>
<dbReference type="InterPro" id="IPR036879">
    <property type="entry name" value="TF_MADSbox_sf"/>
</dbReference>
<accession>A0A6A5XJ24</accession>
<feature type="compositionally biased region" description="Pro residues" evidence="7">
    <location>
        <begin position="184"/>
        <end position="201"/>
    </location>
</feature>
<dbReference type="GeneID" id="54289569"/>
<dbReference type="GO" id="GO:0005634">
    <property type="term" value="C:nucleus"/>
    <property type="evidence" value="ECO:0007669"/>
    <property type="project" value="UniProtKB-SubCell"/>
</dbReference>
<evidence type="ECO:0000256" key="1">
    <source>
        <dbReference type="ARBA" id="ARBA00004123"/>
    </source>
</evidence>
<sequence length="590" mass="64054">MGRRKIEIKAIKDDRNRSVTFLKRKGGLFKKAHELSVLCSVDVAVIIFGHNKKLYEFSSGDINETIGRYQYYGGAHEHKGPEDFMGKKDMDDEDDDEEHMGGSPPRDSNTPPEHVMMPHHLQTQPAFQHIRHSTPSASPPMPNGLPFHHRHPSPQPSGLSRPSSRTHIRRPSSNLAPPQHHPSQAPPPPNNYAYMPNPPFYNPQAPQGMPPKVSQAPPPPPPQYQYTHPPPTQVPQYLHQEPRRQSMPPSFQQQHQQPPPPPPPHQQHQQQQHQHQQQQQDRPQPPGPPPPSMSVPSPPQHDQTSFQSPPLPQPKPLPSAARHSIFTPIDDSRSMLAAHWGGSSNTVEGPRSDMSALKHEGIARSQSIDVAAMSRAQVNGNSPPESAPAQLPQPQRTQSTSSAPTIPPPSRTNSIQADAKRPRLKVQIPSEHSDAGSATADSSPKESGTTGATPARTSTEASHSSGVLLPPPSPSANSLLSAGATGPPNPFARPPPPTNNGSYGSRSELETPISALPSRFVENGLLPSPSSFYPEWGFGRDANMLPSPLNFQTPVAANGPSFGRDDAADRKRKPSDDGSDSGSGPKRIKA</sequence>
<dbReference type="OrthoDB" id="1898716at2759"/>
<dbReference type="GO" id="GO:0045944">
    <property type="term" value="P:positive regulation of transcription by RNA polymerase II"/>
    <property type="evidence" value="ECO:0007669"/>
    <property type="project" value="InterPro"/>
</dbReference>
<evidence type="ECO:0000313" key="9">
    <source>
        <dbReference type="EMBL" id="KAF2013132.1"/>
    </source>
</evidence>
<comment type="subcellular location">
    <subcellularLocation>
        <location evidence="1">Nucleus</location>
    </subcellularLocation>
</comment>
<dbReference type="FunFam" id="3.40.1810.10:FF:000013">
    <property type="entry name" value="Transcription factor, MADS-box"/>
    <property type="match status" value="1"/>
</dbReference>
<evidence type="ECO:0000256" key="4">
    <source>
        <dbReference type="ARBA" id="ARBA00023163"/>
    </source>
</evidence>
<keyword evidence="2" id="KW-0805">Transcription regulation</keyword>
<dbReference type="Gene3D" id="3.40.1810.10">
    <property type="entry name" value="Transcription factor, MADS-box"/>
    <property type="match status" value="1"/>
</dbReference>
<evidence type="ECO:0000256" key="6">
    <source>
        <dbReference type="ARBA" id="ARBA00025805"/>
    </source>
</evidence>